<evidence type="ECO:0000313" key="2">
    <source>
        <dbReference type="EMBL" id="KAH7329687.1"/>
    </source>
</evidence>
<dbReference type="Proteomes" id="UP000813444">
    <property type="component" value="Unassembled WGS sequence"/>
</dbReference>
<dbReference type="EMBL" id="JAGPNK010000001">
    <property type="protein sequence ID" value="KAH7329687.1"/>
    <property type="molecule type" value="Genomic_DNA"/>
</dbReference>
<evidence type="ECO:0000259" key="1">
    <source>
        <dbReference type="Pfam" id="PF06985"/>
    </source>
</evidence>
<dbReference type="PANTHER" id="PTHR33112">
    <property type="entry name" value="DOMAIN PROTEIN, PUTATIVE-RELATED"/>
    <property type="match status" value="1"/>
</dbReference>
<keyword evidence="3" id="KW-1185">Reference proteome</keyword>
<evidence type="ECO:0000313" key="3">
    <source>
        <dbReference type="Proteomes" id="UP000813444"/>
    </source>
</evidence>
<dbReference type="OrthoDB" id="5428863at2759"/>
<name>A0A8K0T7U0_9HYPO</name>
<reference evidence="2" key="1">
    <citation type="journal article" date="2021" name="Nat. Commun.">
        <title>Genetic determinants of endophytism in the Arabidopsis root mycobiome.</title>
        <authorList>
            <person name="Mesny F."/>
            <person name="Miyauchi S."/>
            <person name="Thiergart T."/>
            <person name="Pickel B."/>
            <person name="Atanasova L."/>
            <person name="Karlsson M."/>
            <person name="Huettel B."/>
            <person name="Barry K.W."/>
            <person name="Haridas S."/>
            <person name="Chen C."/>
            <person name="Bauer D."/>
            <person name="Andreopoulos W."/>
            <person name="Pangilinan J."/>
            <person name="LaButti K."/>
            <person name="Riley R."/>
            <person name="Lipzen A."/>
            <person name="Clum A."/>
            <person name="Drula E."/>
            <person name="Henrissat B."/>
            <person name="Kohler A."/>
            <person name="Grigoriev I.V."/>
            <person name="Martin F.M."/>
            <person name="Hacquard S."/>
        </authorList>
    </citation>
    <scope>NUCLEOTIDE SEQUENCE</scope>
    <source>
        <strain evidence="2">MPI-CAGE-CH-0235</strain>
    </source>
</reference>
<accession>A0A8K0T7U0</accession>
<sequence>MSSQPKAVKRKLSKLDGPIELAGELKSPQSDLCSRCMELRLDDALTDIQVPDSESLPQIDVKIADVGQYYRQQSDSGCILCHLLFSSRITVTQLDRKPKDHEDADELRVFNFAHDNPWVDHFSEARKDLWRGKISFYLSLVPLGFSYEGNRNARRRNGEQKGFLAIRRRDTLQPEIFTPQIVNPFFDLSLACYWLRYCKRHHKRLCFPTNKASTGLLLIDCNSFAVVPAPDQAGYIALSYTWGDGVSDFALSGSSRISLPPTLPNVISSAIKVTMGLGFRYLWVDRYCICQDVESKHQQINQMDLIYQNAELTIVAAAGSGPEYGLSGISPRSRSAHRKCTIGNFDIIPTLTHPHVKIQSSKWATRGWTFQEAALSRRKLVFTDDQVYFECNAMNCHESLSSRLDKLHVKNKSKFRNILRAGLFRRFENQMYGQFDESALNSTHQFLRFMGMVEQYTVRDLTYNMDSLRAFTGIIRHFEASGTGIHQIMGVPFRRGSSEKDTCDYFVDGLGWNHKVTVGDERAHPRRRAGFPSWSWAGWAGEVEYGRSYFGTPFPLQSEVESVFIEADDRLGYDLSTYIDKAKVATSHESIAISTINIQALALPVSAFTYSSSTTPPVLKIFEYSTKLALSTGPWDIPHFYQSLLNTDQRQCIYLGSISDTVVIMVLEARHVNSWSRVGLIFLDEVWYWTFCKSWETLRSGTRVRGKLYRRKDIGEEPKLFRVI</sequence>
<dbReference type="InterPro" id="IPR010730">
    <property type="entry name" value="HET"/>
</dbReference>
<organism evidence="2 3">
    <name type="scientific">Stachybotrys elegans</name>
    <dbReference type="NCBI Taxonomy" id="80388"/>
    <lineage>
        <taxon>Eukaryota</taxon>
        <taxon>Fungi</taxon>
        <taxon>Dikarya</taxon>
        <taxon>Ascomycota</taxon>
        <taxon>Pezizomycotina</taxon>
        <taxon>Sordariomycetes</taxon>
        <taxon>Hypocreomycetidae</taxon>
        <taxon>Hypocreales</taxon>
        <taxon>Stachybotryaceae</taxon>
        <taxon>Stachybotrys</taxon>
    </lineage>
</organism>
<protein>
    <submittedName>
        <fullName evidence="2">Heterokaryon incompatibility protein-domain-containing protein</fullName>
    </submittedName>
</protein>
<feature type="domain" description="Heterokaryon incompatibility" evidence="1">
    <location>
        <begin position="235"/>
        <end position="372"/>
    </location>
</feature>
<dbReference type="Pfam" id="PF06985">
    <property type="entry name" value="HET"/>
    <property type="match status" value="1"/>
</dbReference>
<dbReference type="AlphaFoldDB" id="A0A8K0T7U0"/>
<dbReference type="PANTHER" id="PTHR33112:SF1">
    <property type="entry name" value="HETEROKARYON INCOMPATIBILITY DOMAIN-CONTAINING PROTEIN"/>
    <property type="match status" value="1"/>
</dbReference>
<gene>
    <name evidence="2" type="ORF">B0I35DRAFT_420661</name>
</gene>
<proteinExistence type="predicted"/>
<comment type="caution">
    <text evidence="2">The sequence shown here is derived from an EMBL/GenBank/DDBJ whole genome shotgun (WGS) entry which is preliminary data.</text>
</comment>